<evidence type="ECO:0008006" key="3">
    <source>
        <dbReference type="Google" id="ProtNLM"/>
    </source>
</evidence>
<evidence type="ECO:0000313" key="1">
    <source>
        <dbReference type="EMBL" id="CCH85548.1"/>
    </source>
</evidence>
<dbReference type="AlphaFoldDB" id="I4EQ85"/>
<dbReference type="Gene3D" id="3.40.50.300">
    <property type="entry name" value="P-loop containing nucleotide triphosphate hydrolases"/>
    <property type="match status" value="1"/>
</dbReference>
<dbReference type="GO" id="GO:0046404">
    <property type="term" value="F:ATP-dependent polydeoxyribonucleotide 5'-hydroxyl-kinase activity"/>
    <property type="evidence" value="ECO:0007669"/>
    <property type="project" value="TreeGrafter"/>
</dbReference>
<protein>
    <recommendedName>
        <fullName evidence="3">Kinase</fullName>
    </recommendedName>
</protein>
<name>I4EQ85_MODI5</name>
<dbReference type="PANTHER" id="PTHR12083">
    <property type="entry name" value="BIFUNCTIONAL POLYNUCLEOTIDE PHOSPHATASE/KINASE"/>
    <property type="match status" value="1"/>
</dbReference>
<evidence type="ECO:0000313" key="2">
    <source>
        <dbReference type="Proteomes" id="UP000006461"/>
    </source>
</evidence>
<organism evidence="1 2">
    <name type="scientific">Modestobacter italicus (strain DSM 44449 / CECT 9708 / BC 501)</name>
    <dbReference type="NCBI Taxonomy" id="2732864"/>
    <lineage>
        <taxon>Bacteria</taxon>
        <taxon>Bacillati</taxon>
        <taxon>Actinomycetota</taxon>
        <taxon>Actinomycetes</taxon>
        <taxon>Geodermatophilales</taxon>
        <taxon>Geodermatophilaceae</taxon>
        <taxon>Modestobacter</taxon>
    </lineage>
</organism>
<keyword evidence="2" id="KW-1185">Reference proteome</keyword>
<dbReference type="Proteomes" id="UP000006461">
    <property type="component" value="Chromosome"/>
</dbReference>
<dbReference type="InterPro" id="IPR027417">
    <property type="entry name" value="P-loop_NTPase"/>
</dbReference>
<dbReference type="STRING" id="477641.MODMU_0076"/>
<dbReference type="KEGG" id="mmar:MODMU_0076"/>
<dbReference type="HOGENOM" id="CLU_119557_0_0_11"/>
<proteinExistence type="predicted"/>
<reference evidence="1 2" key="1">
    <citation type="journal article" date="2012" name="J. Bacteriol.">
        <title>Genome Sequence of Radiation-Resistant Modestobacter marinus Strain BC501, a Representative Actinobacterium That Thrives on Calcareous Stone Surfaces.</title>
        <authorList>
            <person name="Normand P."/>
            <person name="Gury J."/>
            <person name="Pujic P."/>
            <person name="Chouaia B."/>
            <person name="Crotti E."/>
            <person name="Brusetti L."/>
            <person name="Daffonchio D."/>
            <person name="Vacherie B."/>
            <person name="Barbe V."/>
            <person name="Medigue C."/>
            <person name="Calteau A."/>
            <person name="Ghodhbane-Gtari F."/>
            <person name="Essoussi I."/>
            <person name="Nouioui I."/>
            <person name="Abbassi-Ghozzi I."/>
            <person name="Gtari M."/>
        </authorList>
    </citation>
    <scope>NUCLEOTIDE SEQUENCE [LARGE SCALE GENOMIC DNA]</scope>
    <source>
        <strain evidence="2">BC 501</strain>
    </source>
</reference>
<dbReference type="OrthoDB" id="8564590at2"/>
<dbReference type="PATRIC" id="fig|477641.3.peg.76"/>
<dbReference type="Pfam" id="PF13671">
    <property type="entry name" value="AAA_33"/>
    <property type="match status" value="1"/>
</dbReference>
<dbReference type="OMA" id="TAYWFPP"/>
<dbReference type="SUPFAM" id="SSF52540">
    <property type="entry name" value="P-loop containing nucleoside triphosphate hydrolases"/>
    <property type="match status" value="1"/>
</dbReference>
<dbReference type="EMBL" id="FO203431">
    <property type="protein sequence ID" value="CCH85548.1"/>
    <property type="molecule type" value="Genomic_DNA"/>
</dbReference>
<dbReference type="GO" id="GO:0046403">
    <property type="term" value="F:polynucleotide 3'-phosphatase activity"/>
    <property type="evidence" value="ECO:0007669"/>
    <property type="project" value="TreeGrafter"/>
</dbReference>
<dbReference type="GO" id="GO:0006281">
    <property type="term" value="P:DNA repair"/>
    <property type="evidence" value="ECO:0007669"/>
    <property type="project" value="TreeGrafter"/>
</dbReference>
<dbReference type="GO" id="GO:0003690">
    <property type="term" value="F:double-stranded DNA binding"/>
    <property type="evidence" value="ECO:0007669"/>
    <property type="project" value="TreeGrafter"/>
</dbReference>
<dbReference type="PANTHER" id="PTHR12083:SF9">
    <property type="entry name" value="BIFUNCTIONAL POLYNUCLEOTIDE PHOSPHATASE_KINASE"/>
    <property type="match status" value="1"/>
</dbReference>
<gene>
    <name evidence="1" type="ordered locus">MODMU_0076</name>
</gene>
<sequence length="133" mass="14104">MVGLQGAGKTTWVAEHLAGTHVVVSKDHWPNARHREARQRRVVAGLLAEGASVVVDNTDPSPAERAALVELAVAAGVPARAVFLDVPLETCRRRNEARSGRARVPDVGLFSTAARLVPPSTAEGFADVRVVRG</sequence>
<dbReference type="eggNOG" id="COG4639">
    <property type="taxonomic scope" value="Bacteria"/>
</dbReference>
<accession>I4EQ85</accession>